<evidence type="ECO:0000256" key="2">
    <source>
        <dbReference type="ARBA" id="ARBA00004141"/>
    </source>
</evidence>
<feature type="transmembrane region" description="Helical" evidence="18">
    <location>
        <begin position="90"/>
        <end position="112"/>
    </location>
</feature>
<keyword evidence="9 18" id="KW-0812">Transmembrane</keyword>
<reference evidence="19 20" key="1">
    <citation type="submission" date="2019-04" db="EMBL/GenBank/DDBJ databases">
        <authorList>
            <person name="Poehlein A."/>
            <person name="Bengelsdorf F.R."/>
            <person name="Duerre P."/>
            <person name="Daniel R."/>
        </authorList>
    </citation>
    <scope>NUCLEOTIDE SEQUENCE [LARGE SCALE GENOMIC DNA]</scope>
    <source>
        <strain evidence="19 20">BS-1</strain>
    </source>
</reference>
<dbReference type="InterPro" id="IPR043130">
    <property type="entry name" value="CDP-OH_PTrfase_TM_dom"/>
</dbReference>
<dbReference type="PIRSF" id="PIRSF000847">
    <property type="entry name" value="Phos_ph_gly_syn"/>
    <property type="match status" value="1"/>
</dbReference>
<evidence type="ECO:0000256" key="6">
    <source>
        <dbReference type="ARBA" id="ARBA00014944"/>
    </source>
</evidence>
<evidence type="ECO:0000256" key="9">
    <source>
        <dbReference type="ARBA" id="ARBA00022692"/>
    </source>
</evidence>
<dbReference type="EMBL" id="SRMQ01000009">
    <property type="protein sequence ID" value="TGJ75916.1"/>
    <property type="molecule type" value="Genomic_DNA"/>
</dbReference>
<dbReference type="GO" id="GO:0016020">
    <property type="term" value="C:membrane"/>
    <property type="evidence" value="ECO:0007669"/>
    <property type="project" value="UniProtKB-SubCell"/>
</dbReference>
<comment type="function">
    <text evidence="1">This protein catalyzes the committed step to the synthesis of the acidic phospholipids.</text>
</comment>
<keyword evidence="7" id="KW-0444">Lipid biosynthesis</keyword>
<keyword evidence="13" id="KW-0594">Phospholipid biosynthesis</keyword>
<comment type="pathway">
    <text evidence="3">Phospholipid metabolism; phosphatidylglycerol biosynthesis; phosphatidylglycerol from CDP-diacylglycerol: step 1/2.</text>
</comment>
<dbReference type="PANTHER" id="PTHR14269:SF62">
    <property type="entry name" value="CDP-DIACYLGLYCEROL--GLYCEROL-3-PHOSPHATE 3-PHOSPHATIDYLTRANSFERASE 1, CHLOROPLASTIC"/>
    <property type="match status" value="1"/>
</dbReference>
<keyword evidence="11" id="KW-0443">Lipid metabolism</keyword>
<dbReference type="InterPro" id="IPR004570">
    <property type="entry name" value="Phosphatidylglycerol_P_synth"/>
</dbReference>
<evidence type="ECO:0000256" key="12">
    <source>
        <dbReference type="ARBA" id="ARBA00023136"/>
    </source>
</evidence>
<evidence type="ECO:0000256" key="5">
    <source>
        <dbReference type="ARBA" id="ARBA00013170"/>
    </source>
</evidence>
<protein>
    <recommendedName>
        <fullName evidence="6">CDP-diacylglycerol--glycerol-3-phosphate 3-phosphatidyltransferase</fullName>
        <ecNumber evidence="5">2.7.8.5</ecNumber>
    </recommendedName>
    <alternativeName>
        <fullName evidence="15">Phosphatidylglycerophosphate synthase</fullName>
    </alternativeName>
</protein>
<dbReference type="GO" id="GO:0006655">
    <property type="term" value="P:phosphatidylglycerol biosynthetic process"/>
    <property type="evidence" value="ECO:0007669"/>
    <property type="project" value="UniProtKB-UniPathway"/>
</dbReference>
<keyword evidence="12 18" id="KW-0472">Membrane</keyword>
<dbReference type="AlphaFoldDB" id="A0A4Z0YDK5"/>
<evidence type="ECO:0000256" key="10">
    <source>
        <dbReference type="ARBA" id="ARBA00022989"/>
    </source>
</evidence>
<sequence length="203" mass="22976">MKNRNKNINIPNGLSVLRILLIIPFVYYFMRDELIPAGVVLILSGLSDMFDGLIARKFNQFTELGQMLDPLSDKLTQGAVAVCLAIEQPVLIPLLGIFVVKEILMVFAACLLIKKKKRPTGSKWYGKVATVLFYISFAVIVAMKGIWHMENMTVTVSLLSITAAFMIYAFIQYFKIFQSILHSDDPKDAIDFNEVMDKKAFRK</sequence>
<proteinExistence type="inferred from homology"/>
<evidence type="ECO:0000256" key="13">
    <source>
        <dbReference type="ARBA" id="ARBA00023209"/>
    </source>
</evidence>
<dbReference type="Pfam" id="PF01066">
    <property type="entry name" value="CDP-OH_P_transf"/>
    <property type="match status" value="1"/>
</dbReference>
<feature type="transmembrane region" description="Helical" evidence="18">
    <location>
        <begin position="152"/>
        <end position="171"/>
    </location>
</feature>
<evidence type="ECO:0000256" key="15">
    <source>
        <dbReference type="ARBA" id="ARBA00033018"/>
    </source>
</evidence>
<keyword evidence="14" id="KW-1208">Phospholipid metabolism</keyword>
<evidence type="ECO:0000256" key="14">
    <source>
        <dbReference type="ARBA" id="ARBA00023264"/>
    </source>
</evidence>
<dbReference type="EC" id="2.7.8.5" evidence="5"/>
<organism evidence="19 20">
    <name type="scientific">Caproiciproducens galactitolivorans</name>
    <dbReference type="NCBI Taxonomy" id="642589"/>
    <lineage>
        <taxon>Bacteria</taxon>
        <taxon>Bacillati</taxon>
        <taxon>Bacillota</taxon>
        <taxon>Clostridia</taxon>
        <taxon>Eubacteriales</taxon>
        <taxon>Acutalibacteraceae</taxon>
        <taxon>Caproiciproducens</taxon>
    </lineage>
</organism>
<name>A0A4Z0YDK5_9FIRM</name>
<evidence type="ECO:0000256" key="7">
    <source>
        <dbReference type="ARBA" id="ARBA00022516"/>
    </source>
</evidence>
<feature type="transmembrane region" description="Helical" evidence="18">
    <location>
        <begin position="124"/>
        <end position="146"/>
    </location>
</feature>
<feature type="transmembrane region" description="Helical" evidence="18">
    <location>
        <begin position="12"/>
        <end position="30"/>
    </location>
</feature>
<dbReference type="OrthoDB" id="9796672at2"/>
<dbReference type="UniPathway" id="UPA00084">
    <property type="reaction ID" value="UER00503"/>
</dbReference>
<dbReference type="InterPro" id="IPR000462">
    <property type="entry name" value="CDP-OH_P_trans"/>
</dbReference>
<keyword evidence="8 17" id="KW-0808">Transferase</keyword>
<comment type="similarity">
    <text evidence="4 17">Belongs to the CDP-alcohol phosphatidyltransferase class-I family.</text>
</comment>
<dbReference type="GO" id="GO:0008444">
    <property type="term" value="F:CDP-diacylglycerol-glycerol-3-phosphate 3-phosphatidyltransferase activity"/>
    <property type="evidence" value="ECO:0007669"/>
    <property type="project" value="UniProtKB-EC"/>
</dbReference>
<evidence type="ECO:0000256" key="3">
    <source>
        <dbReference type="ARBA" id="ARBA00005042"/>
    </source>
</evidence>
<dbReference type="PROSITE" id="PS00379">
    <property type="entry name" value="CDP_ALCOHOL_P_TRANSF"/>
    <property type="match status" value="1"/>
</dbReference>
<accession>A0A4Z0YDK5</accession>
<dbReference type="PANTHER" id="PTHR14269">
    <property type="entry name" value="CDP-DIACYLGLYCEROL--GLYCEROL-3-PHOSPHATE 3-PHOSPHATIDYLTRANSFERASE-RELATED"/>
    <property type="match status" value="1"/>
</dbReference>
<gene>
    <name evidence="19" type="primary">pgsA_2</name>
    <name evidence="19" type="ORF">CAGA_18820</name>
</gene>
<dbReference type="RefSeq" id="WP_135660147.1">
    <property type="nucleotide sequence ID" value="NZ_JAJUFJ010000018.1"/>
</dbReference>
<evidence type="ECO:0000256" key="17">
    <source>
        <dbReference type="RuleBase" id="RU003750"/>
    </source>
</evidence>
<keyword evidence="20" id="KW-1185">Reference proteome</keyword>
<evidence type="ECO:0000256" key="4">
    <source>
        <dbReference type="ARBA" id="ARBA00010441"/>
    </source>
</evidence>
<dbReference type="Proteomes" id="UP000297714">
    <property type="component" value="Unassembled WGS sequence"/>
</dbReference>
<keyword evidence="10 18" id="KW-1133">Transmembrane helix</keyword>
<dbReference type="InterPro" id="IPR050324">
    <property type="entry name" value="CDP-alcohol_PTase-I"/>
</dbReference>
<evidence type="ECO:0000256" key="1">
    <source>
        <dbReference type="ARBA" id="ARBA00003973"/>
    </source>
</evidence>
<evidence type="ECO:0000256" key="8">
    <source>
        <dbReference type="ARBA" id="ARBA00022679"/>
    </source>
</evidence>
<evidence type="ECO:0000313" key="19">
    <source>
        <dbReference type="EMBL" id="TGJ75916.1"/>
    </source>
</evidence>
<evidence type="ECO:0000256" key="16">
    <source>
        <dbReference type="ARBA" id="ARBA00048586"/>
    </source>
</evidence>
<comment type="subcellular location">
    <subcellularLocation>
        <location evidence="2">Membrane</location>
        <topology evidence="2">Multi-pass membrane protein</topology>
    </subcellularLocation>
</comment>
<dbReference type="InterPro" id="IPR048254">
    <property type="entry name" value="CDP_ALCOHOL_P_TRANSF_CS"/>
</dbReference>
<dbReference type="Gene3D" id="1.20.120.1760">
    <property type="match status" value="1"/>
</dbReference>
<comment type="catalytic activity">
    <reaction evidence="16">
        <text>a CDP-1,2-diacyl-sn-glycerol + sn-glycerol 3-phosphate = a 1,2-diacyl-sn-glycero-3-phospho-(1'-sn-glycero-3'-phosphate) + CMP + H(+)</text>
        <dbReference type="Rhea" id="RHEA:12593"/>
        <dbReference type="ChEBI" id="CHEBI:15378"/>
        <dbReference type="ChEBI" id="CHEBI:57597"/>
        <dbReference type="ChEBI" id="CHEBI:58332"/>
        <dbReference type="ChEBI" id="CHEBI:60110"/>
        <dbReference type="ChEBI" id="CHEBI:60377"/>
        <dbReference type="EC" id="2.7.8.5"/>
    </reaction>
</comment>
<evidence type="ECO:0000256" key="11">
    <source>
        <dbReference type="ARBA" id="ARBA00023098"/>
    </source>
</evidence>
<comment type="caution">
    <text evidence="19">The sequence shown here is derived from an EMBL/GenBank/DDBJ whole genome shotgun (WGS) entry which is preliminary data.</text>
</comment>
<evidence type="ECO:0000313" key="20">
    <source>
        <dbReference type="Proteomes" id="UP000297714"/>
    </source>
</evidence>
<evidence type="ECO:0000256" key="18">
    <source>
        <dbReference type="SAM" id="Phobius"/>
    </source>
</evidence>